<dbReference type="GO" id="GO:0005886">
    <property type="term" value="C:plasma membrane"/>
    <property type="evidence" value="ECO:0007669"/>
    <property type="project" value="UniProtKB-SubCell"/>
</dbReference>
<dbReference type="GO" id="GO:0016887">
    <property type="term" value="F:ATP hydrolysis activity"/>
    <property type="evidence" value="ECO:0007669"/>
    <property type="project" value="InterPro"/>
</dbReference>
<dbReference type="Proteomes" id="UP000051645">
    <property type="component" value="Unassembled WGS sequence"/>
</dbReference>
<keyword evidence="5" id="KW-0547">Nucleotide-binding</keyword>
<comment type="similarity">
    <text evidence="2">Belongs to the ABC transporter superfamily.</text>
</comment>
<evidence type="ECO:0000256" key="6">
    <source>
        <dbReference type="ARBA" id="ARBA00022840"/>
    </source>
</evidence>
<dbReference type="GO" id="GO:0005524">
    <property type="term" value="F:ATP binding"/>
    <property type="evidence" value="ECO:0007669"/>
    <property type="project" value="UniProtKB-KW"/>
</dbReference>
<dbReference type="SMART" id="SM00382">
    <property type="entry name" value="AAA"/>
    <property type="match status" value="1"/>
</dbReference>
<evidence type="ECO:0000256" key="2">
    <source>
        <dbReference type="ARBA" id="ARBA00005417"/>
    </source>
</evidence>
<evidence type="ECO:0000256" key="7">
    <source>
        <dbReference type="ARBA" id="ARBA00022970"/>
    </source>
</evidence>
<dbReference type="AlphaFoldDB" id="A0A0R2FWW3"/>
<dbReference type="PANTHER" id="PTHR43166:SF9">
    <property type="entry name" value="GLUTAMATE_ASPARTATE IMPORT ATP-BINDING PROTEIN GLTL"/>
    <property type="match status" value="1"/>
</dbReference>
<dbReference type="SUPFAM" id="SSF52540">
    <property type="entry name" value="P-loop containing nucleoside triphosphate hydrolases"/>
    <property type="match status" value="1"/>
</dbReference>
<dbReference type="EMBL" id="JQAZ01000002">
    <property type="protein sequence ID" value="KRN32851.1"/>
    <property type="molecule type" value="Genomic_DNA"/>
</dbReference>
<evidence type="ECO:0000256" key="3">
    <source>
        <dbReference type="ARBA" id="ARBA00022448"/>
    </source>
</evidence>
<dbReference type="InterPro" id="IPR030679">
    <property type="entry name" value="ABC_ATPase_HisP-typ"/>
</dbReference>
<dbReference type="InterPro" id="IPR003593">
    <property type="entry name" value="AAA+_ATPase"/>
</dbReference>
<dbReference type="PROSITE" id="PS50893">
    <property type="entry name" value="ABC_TRANSPORTER_2"/>
    <property type="match status" value="1"/>
</dbReference>
<keyword evidence="6 10" id="KW-0067">ATP-binding</keyword>
<evidence type="ECO:0000313" key="10">
    <source>
        <dbReference type="EMBL" id="KRN32851.1"/>
    </source>
</evidence>
<dbReference type="PATRIC" id="fig|81857.4.peg.912"/>
<dbReference type="Gene3D" id="3.40.50.300">
    <property type="entry name" value="P-loop containing nucleotide triphosphate hydrolases"/>
    <property type="match status" value="1"/>
</dbReference>
<dbReference type="PIRSF" id="PIRSF039085">
    <property type="entry name" value="ABC_ATPase_HisP"/>
    <property type="match status" value="1"/>
</dbReference>
<accession>A0A0R2FWW3</accession>
<dbReference type="PANTHER" id="PTHR43166">
    <property type="entry name" value="AMINO ACID IMPORT ATP-BINDING PROTEIN"/>
    <property type="match status" value="1"/>
</dbReference>
<evidence type="ECO:0000256" key="1">
    <source>
        <dbReference type="ARBA" id="ARBA00004202"/>
    </source>
</evidence>
<proteinExistence type="inferred from homology"/>
<gene>
    <name evidence="10" type="ORF">IV40_GL000909</name>
</gene>
<evidence type="ECO:0000256" key="8">
    <source>
        <dbReference type="ARBA" id="ARBA00023136"/>
    </source>
</evidence>
<dbReference type="Pfam" id="PF00005">
    <property type="entry name" value="ABC_tran"/>
    <property type="match status" value="1"/>
</dbReference>
<comment type="subcellular location">
    <subcellularLocation>
        <location evidence="1">Cell membrane</location>
        <topology evidence="1">Peripheral membrane protein</topology>
    </subcellularLocation>
</comment>
<keyword evidence="8" id="KW-0472">Membrane</keyword>
<sequence>MKRLIKLEHVNKAYRQHQALDDVSVSFDDGQTTVIVGPSGSGKSTLLRTINLLTQPDSGTLSIDDLAVDFAKPISSAQKIAMRKKTGMVFQNWNLFPNLTVRGNIMEGPTVVLKQSKTEAAAHADELLKSVDLLETADRYPNQLSGGQQQRISICRALAMQPECLLLDEPTSALDPEMETQVLRVLLELAKQKQAMVVVTHNMVFARAVAERIVFVENGRIRYDGSSDGFFNATDERIRHFLAGISLSEGSSMA</sequence>
<dbReference type="InterPro" id="IPR027417">
    <property type="entry name" value="P-loop_NTPase"/>
</dbReference>
<keyword evidence="3" id="KW-0813">Transport</keyword>
<name>A0A0R2FWW3_9LACO</name>
<protein>
    <submittedName>
        <fullName evidence="10">Amino acid ABC transporter ATP-binding protein</fullName>
    </submittedName>
</protein>
<reference evidence="10 11" key="1">
    <citation type="journal article" date="2015" name="Genome Announc.">
        <title>Expanding the biotechnology potential of lactobacilli through comparative genomics of 213 strains and associated genera.</title>
        <authorList>
            <person name="Sun Z."/>
            <person name="Harris H.M."/>
            <person name="McCann A."/>
            <person name="Guo C."/>
            <person name="Argimon S."/>
            <person name="Zhang W."/>
            <person name="Yang X."/>
            <person name="Jeffery I.B."/>
            <person name="Cooney J.C."/>
            <person name="Kagawa T.F."/>
            <person name="Liu W."/>
            <person name="Song Y."/>
            <person name="Salvetti E."/>
            <person name="Wrobel A."/>
            <person name="Rasinkangas P."/>
            <person name="Parkhill J."/>
            <person name="Rea M.C."/>
            <person name="O'Sullivan O."/>
            <person name="Ritari J."/>
            <person name="Douillard F.P."/>
            <person name="Paul Ross R."/>
            <person name="Yang R."/>
            <person name="Briner A.E."/>
            <person name="Felis G.E."/>
            <person name="de Vos W.M."/>
            <person name="Barrangou R."/>
            <person name="Klaenhammer T.R."/>
            <person name="Caufield P.W."/>
            <person name="Cui Y."/>
            <person name="Zhang H."/>
            <person name="O'Toole P.W."/>
        </authorList>
    </citation>
    <scope>NUCLEOTIDE SEQUENCE [LARGE SCALE GENOMIC DNA]</scope>
    <source>
        <strain evidence="10 11">DSM 13344</strain>
    </source>
</reference>
<dbReference type="InterPro" id="IPR003439">
    <property type="entry name" value="ABC_transporter-like_ATP-bd"/>
</dbReference>
<dbReference type="STRING" id="81857.IV38_GL000944"/>
<evidence type="ECO:0000313" key="11">
    <source>
        <dbReference type="Proteomes" id="UP000051645"/>
    </source>
</evidence>
<evidence type="ECO:0000259" key="9">
    <source>
        <dbReference type="PROSITE" id="PS50893"/>
    </source>
</evidence>
<dbReference type="GO" id="GO:0015424">
    <property type="term" value="F:ABC-type amino acid transporter activity"/>
    <property type="evidence" value="ECO:0007669"/>
    <property type="project" value="InterPro"/>
</dbReference>
<keyword evidence="4" id="KW-1003">Cell membrane</keyword>
<keyword evidence="11" id="KW-1185">Reference proteome</keyword>
<dbReference type="InterPro" id="IPR050086">
    <property type="entry name" value="MetN_ABC_transporter-like"/>
</dbReference>
<keyword evidence="7" id="KW-0029">Amino-acid transport</keyword>
<organism evidence="10 11">
    <name type="scientific">Lactobacillus selangorensis</name>
    <dbReference type="NCBI Taxonomy" id="81857"/>
    <lineage>
        <taxon>Bacteria</taxon>
        <taxon>Bacillati</taxon>
        <taxon>Bacillota</taxon>
        <taxon>Bacilli</taxon>
        <taxon>Lactobacillales</taxon>
        <taxon>Lactobacillaceae</taxon>
        <taxon>Lactobacillus</taxon>
    </lineage>
</organism>
<comment type="caution">
    <text evidence="10">The sequence shown here is derived from an EMBL/GenBank/DDBJ whole genome shotgun (WGS) entry which is preliminary data.</text>
</comment>
<feature type="domain" description="ABC transporter" evidence="9">
    <location>
        <begin position="5"/>
        <end position="243"/>
    </location>
</feature>
<evidence type="ECO:0000256" key="5">
    <source>
        <dbReference type="ARBA" id="ARBA00022741"/>
    </source>
</evidence>
<dbReference type="InterPro" id="IPR017871">
    <property type="entry name" value="ABC_transporter-like_CS"/>
</dbReference>
<evidence type="ECO:0000256" key="4">
    <source>
        <dbReference type="ARBA" id="ARBA00022475"/>
    </source>
</evidence>
<dbReference type="PROSITE" id="PS00211">
    <property type="entry name" value="ABC_TRANSPORTER_1"/>
    <property type="match status" value="1"/>
</dbReference>